<evidence type="ECO:0000313" key="3">
    <source>
        <dbReference type="Proteomes" id="UP000030748"/>
    </source>
</evidence>
<dbReference type="Proteomes" id="UP000030748">
    <property type="component" value="Unassembled WGS sequence"/>
</dbReference>
<dbReference type="EMBL" id="KI630443">
    <property type="protein sequence ID" value="EYU39840.1"/>
    <property type="molecule type" value="Genomic_DNA"/>
</dbReference>
<accession>A0A022RLL5</accession>
<sequence>MVVKYLLLLFVIFSSNTYETIACGLFNYKYTVYVVNNLPSNSAPLLLHCASGNDDLGDHNTAFDVFDASWKKNRCTYDVCYYSVQSDGFYFSDTNPPTNLVKLSSW</sequence>
<proteinExistence type="predicted"/>
<evidence type="ECO:0000313" key="2">
    <source>
        <dbReference type="EMBL" id="EYU39840.1"/>
    </source>
</evidence>
<dbReference type="AlphaFoldDB" id="A0A022RLL5"/>
<evidence type="ECO:0000256" key="1">
    <source>
        <dbReference type="SAM" id="SignalP"/>
    </source>
</evidence>
<feature type="chain" id="PRO_5036451138" evidence="1">
    <location>
        <begin position="23"/>
        <end position="106"/>
    </location>
</feature>
<feature type="signal peptide" evidence="1">
    <location>
        <begin position="1"/>
        <end position="22"/>
    </location>
</feature>
<name>A0A022RLL5_ERYGU</name>
<protein>
    <submittedName>
        <fullName evidence="2">Uncharacterized protein</fullName>
    </submittedName>
</protein>
<gene>
    <name evidence="2" type="ORF">MIMGU_mgv1a016816mg</name>
</gene>
<reference evidence="2 3" key="1">
    <citation type="journal article" date="2013" name="Proc. Natl. Acad. Sci. U.S.A.">
        <title>Fine-scale variation in meiotic recombination in Mimulus inferred from population shotgun sequencing.</title>
        <authorList>
            <person name="Hellsten U."/>
            <person name="Wright K.M."/>
            <person name="Jenkins J."/>
            <person name="Shu S."/>
            <person name="Yuan Y."/>
            <person name="Wessler S.R."/>
            <person name="Schmutz J."/>
            <person name="Willis J.H."/>
            <person name="Rokhsar D.S."/>
        </authorList>
    </citation>
    <scope>NUCLEOTIDE SEQUENCE [LARGE SCALE GENOMIC DNA]</scope>
    <source>
        <strain evidence="3">cv. DUN x IM62</strain>
    </source>
</reference>
<keyword evidence="3" id="KW-1185">Reference proteome</keyword>
<keyword evidence="1" id="KW-0732">Signal</keyword>
<organism evidence="2 3">
    <name type="scientific">Erythranthe guttata</name>
    <name type="common">Yellow monkey flower</name>
    <name type="synonym">Mimulus guttatus</name>
    <dbReference type="NCBI Taxonomy" id="4155"/>
    <lineage>
        <taxon>Eukaryota</taxon>
        <taxon>Viridiplantae</taxon>
        <taxon>Streptophyta</taxon>
        <taxon>Embryophyta</taxon>
        <taxon>Tracheophyta</taxon>
        <taxon>Spermatophyta</taxon>
        <taxon>Magnoliopsida</taxon>
        <taxon>eudicotyledons</taxon>
        <taxon>Gunneridae</taxon>
        <taxon>Pentapetalae</taxon>
        <taxon>asterids</taxon>
        <taxon>lamiids</taxon>
        <taxon>Lamiales</taxon>
        <taxon>Phrymaceae</taxon>
        <taxon>Erythranthe</taxon>
    </lineage>
</organism>